<dbReference type="SUPFAM" id="SSF56112">
    <property type="entry name" value="Protein kinase-like (PK-like)"/>
    <property type="match status" value="1"/>
</dbReference>
<dbReference type="InterPro" id="IPR011009">
    <property type="entry name" value="Kinase-like_dom_sf"/>
</dbReference>
<evidence type="ECO:0000256" key="4">
    <source>
        <dbReference type="SAM" id="MobiDB-lite"/>
    </source>
</evidence>
<accession>A0AAP0PKJ1</accession>
<keyword evidence="2" id="KW-0418">Kinase</keyword>
<keyword evidence="2" id="KW-0808">Transferase</keyword>
<evidence type="ECO:0000256" key="1">
    <source>
        <dbReference type="ARBA" id="ARBA00004370"/>
    </source>
</evidence>
<dbReference type="Proteomes" id="UP001417504">
    <property type="component" value="Unassembled WGS sequence"/>
</dbReference>
<dbReference type="GO" id="GO:0016020">
    <property type="term" value="C:membrane"/>
    <property type="evidence" value="ECO:0007669"/>
    <property type="project" value="UniProtKB-SubCell"/>
</dbReference>
<proteinExistence type="predicted"/>
<feature type="domain" description="Protein kinase" evidence="5">
    <location>
        <begin position="1"/>
        <end position="124"/>
    </location>
</feature>
<comment type="caution">
    <text evidence="6">The sequence shown here is derived from an EMBL/GenBank/DDBJ whole genome shotgun (WGS) entry which is preliminary data.</text>
</comment>
<dbReference type="EMBL" id="JBBNAE010000002">
    <property type="protein sequence ID" value="KAK9145989.1"/>
    <property type="molecule type" value="Genomic_DNA"/>
</dbReference>
<evidence type="ECO:0000256" key="3">
    <source>
        <dbReference type="ARBA" id="ARBA00023136"/>
    </source>
</evidence>
<feature type="region of interest" description="Disordered" evidence="4">
    <location>
        <begin position="130"/>
        <end position="188"/>
    </location>
</feature>
<dbReference type="Pfam" id="PF00069">
    <property type="entry name" value="Pkinase"/>
    <property type="match status" value="1"/>
</dbReference>
<dbReference type="PANTHER" id="PTHR47985:SF17">
    <property type="entry name" value="SERINE_THREONINE-PROTEIN KINASE CDL1-LIKE"/>
    <property type="match status" value="1"/>
</dbReference>
<dbReference type="InterPro" id="IPR000719">
    <property type="entry name" value="Prot_kinase_dom"/>
</dbReference>
<dbReference type="GO" id="GO:0005524">
    <property type="term" value="F:ATP binding"/>
    <property type="evidence" value="ECO:0007669"/>
    <property type="project" value="InterPro"/>
</dbReference>
<dbReference type="PROSITE" id="PS50011">
    <property type="entry name" value="PROTEIN_KINASE_DOM"/>
    <property type="match status" value="1"/>
</dbReference>
<dbReference type="GO" id="GO:0004674">
    <property type="term" value="F:protein serine/threonine kinase activity"/>
    <property type="evidence" value="ECO:0007669"/>
    <property type="project" value="UniProtKB-KW"/>
</dbReference>
<feature type="compositionally biased region" description="Basic and acidic residues" evidence="4">
    <location>
        <begin position="148"/>
        <end position="163"/>
    </location>
</feature>
<comment type="subcellular location">
    <subcellularLocation>
        <location evidence="1">Membrane</location>
    </subcellularLocation>
</comment>
<evidence type="ECO:0000256" key="2">
    <source>
        <dbReference type="ARBA" id="ARBA00022527"/>
    </source>
</evidence>
<evidence type="ECO:0000259" key="5">
    <source>
        <dbReference type="PROSITE" id="PS50011"/>
    </source>
</evidence>
<feature type="compositionally biased region" description="Low complexity" evidence="4">
    <location>
        <begin position="164"/>
        <end position="180"/>
    </location>
</feature>
<keyword evidence="7" id="KW-1185">Reference proteome</keyword>
<organism evidence="6 7">
    <name type="scientific">Stephania japonica</name>
    <dbReference type="NCBI Taxonomy" id="461633"/>
    <lineage>
        <taxon>Eukaryota</taxon>
        <taxon>Viridiplantae</taxon>
        <taxon>Streptophyta</taxon>
        <taxon>Embryophyta</taxon>
        <taxon>Tracheophyta</taxon>
        <taxon>Spermatophyta</taxon>
        <taxon>Magnoliopsida</taxon>
        <taxon>Ranunculales</taxon>
        <taxon>Menispermaceae</taxon>
        <taxon>Menispermoideae</taxon>
        <taxon>Cissampelideae</taxon>
        <taxon>Stephania</taxon>
    </lineage>
</organism>
<protein>
    <recommendedName>
        <fullName evidence="5">Protein kinase domain-containing protein</fullName>
    </recommendedName>
</protein>
<evidence type="ECO:0000313" key="7">
    <source>
        <dbReference type="Proteomes" id="UP001417504"/>
    </source>
</evidence>
<dbReference type="Gene3D" id="1.10.510.10">
    <property type="entry name" value="Transferase(Phosphotransferase) domain 1"/>
    <property type="match status" value="1"/>
</dbReference>
<dbReference type="AlphaFoldDB" id="A0AAP0PKJ1"/>
<dbReference type="PANTHER" id="PTHR47985">
    <property type="entry name" value="OS07G0668900 PROTEIN"/>
    <property type="match status" value="1"/>
</dbReference>
<keyword evidence="2" id="KW-0723">Serine/threonine-protein kinase</keyword>
<name>A0AAP0PKJ1_9MAGN</name>
<reference evidence="6 7" key="1">
    <citation type="submission" date="2024-01" db="EMBL/GenBank/DDBJ databases">
        <title>Genome assemblies of Stephania.</title>
        <authorList>
            <person name="Yang L."/>
        </authorList>
    </citation>
    <scope>NUCLEOTIDE SEQUENCE [LARGE SCALE GENOMIC DNA]</scope>
    <source>
        <strain evidence="6">QJT</strain>
        <tissue evidence="6">Leaf</tissue>
    </source>
</reference>
<sequence>MGDKTHVSSRVMGTYGYCAPEYARTGQLTLKSDVYSFGVVLLELITGRRAIDTAKPNDEQNLVSWAQNYFKDQSKFPQMADPLLKGDFPIRGLNQAVAVAAMCLQEEAMVRPLISDVVTALSFLSMVPPDAKPTSVPIPSEPSTNNNGKEKKDEGGSEERQRAIAEAIEWGSNSRRGNSRTSQGEIAL</sequence>
<gene>
    <name evidence="6" type="ORF">Sjap_005892</name>
</gene>
<keyword evidence="3" id="KW-0472">Membrane</keyword>
<evidence type="ECO:0000313" key="6">
    <source>
        <dbReference type="EMBL" id="KAK9145989.1"/>
    </source>
</evidence>